<dbReference type="CDD" id="cd02440">
    <property type="entry name" value="AdoMet_MTases"/>
    <property type="match status" value="1"/>
</dbReference>
<dbReference type="AlphaFoldDB" id="A0A841GS81"/>
<dbReference type="PANTHER" id="PTHR43648:SF1">
    <property type="entry name" value="ELECTRON TRANSFER FLAVOPROTEIN BETA SUBUNIT LYSINE METHYLTRANSFERASE"/>
    <property type="match status" value="1"/>
</dbReference>
<dbReference type="GO" id="GO:0032259">
    <property type="term" value="P:methylation"/>
    <property type="evidence" value="ECO:0007669"/>
    <property type="project" value="UniProtKB-KW"/>
</dbReference>
<dbReference type="EC" id="2.1.1.-" evidence="6"/>
<dbReference type="InterPro" id="IPR004498">
    <property type="entry name" value="Ribosomal_PrmA_MeTrfase"/>
</dbReference>
<keyword evidence="5 6" id="KW-0949">S-adenosyl-L-methionine</keyword>
<evidence type="ECO:0000256" key="6">
    <source>
        <dbReference type="HAMAP-Rule" id="MF_00735"/>
    </source>
</evidence>
<comment type="caution">
    <text evidence="7">The sequence shown here is derived from an EMBL/GenBank/DDBJ whole genome shotgun (WGS) entry which is preliminary data.</text>
</comment>
<dbReference type="SUPFAM" id="SSF53335">
    <property type="entry name" value="S-adenosyl-L-methionine-dependent methyltransferases"/>
    <property type="match status" value="1"/>
</dbReference>
<dbReference type="PIRSF" id="PIRSF000401">
    <property type="entry name" value="RPL11_MTase"/>
    <property type="match status" value="1"/>
</dbReference>
<comment type="similarity">
    <text evidence="1 6">Belongs to the methyltransferase superfamily. PrmA family.</text>
</comment>
<dbReference type="EMBL" id="JACHEX010000002">
    <property type="protein sequence ID" value="MBB6062428.1"/>
    <property type="molecule type" value="Genomic_DNA"/>
</dbReference>
<comment type="subcellular location">
    <subcellularLocation>
        <location evidence="6">Cytoplasm</location>
    </subcellularLocation>
</comment>
<feature type="binding site" evidence="6">
    <location>
        <position position="119"/>
    </location>
    <ligand>
        <name>S-adenosyl-L-methionine</name>
        <dbReference type="ChEBI" id="CHEBI:59789"/>
    </ligand>
</feature>
<comment type="function">
    <text evidence="6">Methylates ribosomal protein L11.</text>
</comment>
<feature type="binding site" evidence="6">
    <location>
        <position position="140"/>
    </location>
    <ligand>
        <name>S-adenosyl-L-methionine</name>
        <dbReference type="ChEBI" id="CHEBI:59789"/>
    </ligand>
</feature>
<keyword evidence="8" id="KW-1185">Reference proteome</keyword>
<evidence type="ECO:0000313" key="8">
    <source>
        <dbReference type="Proteomes" id="UP000555828"/>
    </source>
</evidence>
<dbReference type="Pfam" id="PF06325">
    <property type="entry name" value="PrmA"/>
    <property type="match status" value="1"/>
</dbReference>
<gene>
    <name evidence="6" type="primary">prmA</name>
    <name evidence="7" type="ORF">HNP65_000866</name>
</gene>
<evidence type="ECO:0000313" key="7">
    <source>
        <dbReference type="EMBL" id="MBB6062428.1"/>
    </source>
</evidence>
<evidence type="ECO:0000256" key="1">
    <source>
        <dbReference type="ARBA" id="ARBA00009741"/>
    </source>
</evidence>
<protein>
    <recommendedName>
        <fullName evidence="6">Ribosomal protein L11 methyltransferase</fullName>
        <shortName evidence="6">L11 Mtase</shortName>
        <ecNumber evidence="6">2.1.1.-</ecNumber>
    </recommendedName>
</protein>
<comment type="catalytic activity">
    <reaction evidence="6">
        <text>L-lysyl-[protein] + 3 S-adenosyl-L-methionine = N(6),N(6),N(6)-trimethyl-L-lysyl-[protein] + 3 S-adenosyl-L-homocysteine + 3 H(+)</text>
        <dbReference type="Rhea" id="RHEA:54192"/>
        <dbReference type="Rhea" id="RHEA-COMP:9752"/>
        <dbReference type="Rhea" id="RHEA-COMP:13826"/>
        <dbReference type="ChEBI" id="CHEBI:15378"/>
        <dbReference type="ChEBI" id="CHEBI:29969"/>
        <dbReference type="ChEBI" id="CHEBI:57856"/>
        <dbReference type="ChEBI" id="CHEBI:59789"/>
        <dbReference type="ChEBI" id="CHEBI:61961"/>
    </reaction>
</comment>
<accession>A0A841GS81</accession>
<dbReference type="PANTHER" id="PTHR43648">
    <property type="entry name" value="ELECTRON TRANSFER FLAVOPROTEIN BETA SUBUNIT LYSINE METHYLTRANSFERASE"/>
    <property type="match status" value="1"/>
</dbReference>
<dbReference type="GO" id="GO:0005840">
    <property type="term" value="C:ribosome"/>
    <property type="evidence" value="ECO:0007669"/>
    <property type="project" value="UniProtKB-KW"/>
</dbReference>
<evidence type="ECO:0000256" key="2">
    <source>
        <dbReference type="ARBA" id="ARBA00022490"/>
    </source>
</evidence>
<sequence length="260" mass="29770">MNKVFNEFVYKIFQDQVEKIEEYFFENNIKNYYFYETKEGTFLVLVFEENQENVSLPFNLEFVENRTTTSEDWVKNLITKPFEFIEGVYVDPDHNNVDGKIVIRITPGLAFGTGLHDTTKLSAKFLKKYLRPGMDVLDLGCGSAILSILAKKLGAGRVLGVDNDPLAVEAAKENVERNNVDVEIRQSDLFSNVDGKYDLIVSNIIAEILIEALKDLPKYLKEDGIVILSGIIDSKLPLFKNYNIVEHWRSNEWNALVIKM</sequence>
<dbReference type="GO" id="GO:0005737">
    <property type="term" value="C:cytoplasm"/>
    <property type="evidence" value="ECO:0007669"/>
    <property type="project" value="UniProtKB-SubCell"/>
</dbReference>
<dbReference type="InterPro" id="IPR029063">
    <property type="entry name" value="SAM-dependent_MTases_sf"/>
</dbReference>
<dbReference type="InterPro" id="IPR050078">
    <property type="entry name" value="Ribosomal_L11_MeTrfase_PrmA"/>
</dbReference>
<name>A0A841GS81_9BACT</name>
<keyword evidence="4 6" id="KW-0808">Transferase</keyword>
<evidence type="ECO:0000256" key="5">
    <source>
        <dbReference type="ARBA" id="ARBA00022691"/>
    </source>
</evidence>
<organism evidence="7 8">
    <name type="scientific">Thermosipho japonicus</name>
    <dbReference type="NCBI Taxonomy" id="90323"/>
    <lineage>
        <taxon>Bacteria</taxon>
        <taxon>Thermotogati</taxon>
        <taxon>Thermotogota</taxon>
        <taxon>Thermotogae</taxon>
        <taxon>Thermotogales</taxon>
        <taxon>Fervidobacteriaceae</taxon>
        <taxon>Thermosipho</taxon>
    </lineage>
</organism>
<dbReference type="HAMAP" id="MF_00735">
    <property type="entry name" value="Methyltr_PrmA"/>
    <property type="match status" value="1"/>
</dbReference>
<feature type="binding site" evidence="6">
    <location>
        <position position="162"/>
    </location>
    <ligand>
        <name>S-adenosyl-L-methionine</name>
        <dbReference type="ChEBI" id="CHEBI:59789"/>
    </ligand>
</feature>
<reference evidence="7 8" key="1">
    <citation type="submission" date="2020-08" db="EMBL/GenBank/DDBJ databases">
        <title>Genomic Encyclopedia of Type Strains, Phase IV (KMG-IV): sequencing the most valuable type-strain genomes for metagenomic binning, comparative biology and taxonomic classification.</title>
        <authorList>
            <person name="Goeker M."/>
        </authorList>
    </citation>
    <scope>NUCLEOTIDE SEQUENCE [LARGE SCALE GENOMIC DNA]</scope>
    <source>
        <strain evidence="7 8">DSM 13481</strain>
    </source>
</reference>
<evidence type="ECO:0000256" key="3">
    <source>
        <dbReference type="ARBA" id="ARBA00022603"/>
    </source>
</evidence>
<keyword evidence="7" id="KW-0687">Ribonucleoprotein</keyword>
<keyword evidence="7" id="KW-0689">Ribosomal protein</keyword>
<evidence type="ECO:0000256" key="4">
    <source>
        <dbReference type="ARBA" id="ARBA00022679"/>
    </source>
</evidence>
<feature type="binding site" evidence="6">
    <location>
        <position position="203"/>
    </location>
    <ligand>
        <name>S-adenosyl-L-methionine</name>
        <dbReference type="ChEBI" id="CHEBI:59789"/>
    </ligand>
</feature>
<keyword evidence="3 6" id="KW-0489">Methyltransferase</keyword>
<keyword evidence="2 6" id="KW-0963">Cytoplasm</keyword>
<dbReference type="RefSeq" id="WP_184619108.1">
    <property type="nucleotide sequence ID" value="NZ_JACHEX010000002.1"/>
</dbReference>
<proteinExistence type="inferred from homology"/>
<dbReference type="Proteomes" id="UP000555828">
    <property type="component" value="Unassembled WGS sequence"/>
</dbReference>
<dbReference type="GO" id="GO:0008276">
    <property type="term" value="F:protein methyltransferase activity"/>
    <property type="evidence" value="ECO:0007669"/>
    <property type="project" value="UniProtKB-UniRule"/>
</dbReference>
<dbReference type="Gene3D" id="3.40.50.150">
    <property type="entry name" value="Vaccinia Virus protein VP39"/>
    <property type="match status" value="1"/>
</dbReference>